<dbReference type="KEGG" id="vg:2545984"/>
<evidence type="ECO:0000313" key="13">
    <source>
        <dbReference type="Proteomes" id="UP000001785"/>
    </source>
</evidence>
<keyword evidence="5" id="KW-1160">Virus entry into host cell</keyword>
<dbReference type="Proteomes" id="UP000001785">
    <property type="component" value="Segment"/>
</dbReference>
<gene>
    <name evidence="12" type="ORF">KVP40.0298.1</name>
</gene>
<dbReference type="Pfam" id="PF03903">
    <property type="entry name" value="Phage_T4_gp36"/>
    <property type="match status" value="1"/>
</dbReference>
<comment type="subunit">
    <text evidence="9">Homotrimer. Interacts with the receptor-recognizing protein Gp38.</text>
</comment>
<name>Q6WHK5_BPKVM</name>
<dbReference type="GO" id="GO:0098024">
    <property type="term" value="C:virus tail, fiber"/>
    <property type="evidence" value="ECO:0007669"/>
    <property type="project" value="UniProtKB-KW"/>
</dbReference>
<proteinExistence type="inferred from homology"/>
<evidence type="ECO:0000256" key="2">
    <source>
        <dbReference type="ARBA" id="ARBA00022581"/>
    </source>
</evidence>
<evidence type="ECO:0000256" key="1">
    <source>
        <dbReference type="ARBA" id="ARBA00004328"/>
    </source>
</evidence>
<keyword evidence="3" id="KW-0946">Virion</keyword>
<keyword evidence="5" id="KW-1161">Viral attachment to host cell</keyword>
<dbReference type="GO" id="GO:0019062">
    <property type="term" value="P:virion attachment to host cell"/>
    <property type="evidence" value="ECO:0007669"/>
    <property type="project" value="UniProtKB-KW"/>
</dbReference>
<keyword evidence="13" id="KW-1185">Reference proteome</keyword>
<comment type="subcellular location">
    <subcellularLocation>
        <location evidence="1">Virion</location>
    </subcellularLocation>
</comment>
<organismHost>
    <name type="scientific">Vibrio parahaemolyticus</name>
    <dbReference type="NCBI Taxonomy" id="670"/>
</organismHost>
<organism evidence="12 13">
    <name type="scientific">Vibrio phage KVP40 (isolate Vibrio parahaemolyticus/Japan/Matsuzaki/1991)</name>
    <name type="common">KVP40</name>
    <name type="synonym">Bacteriophage KVP40</name>
    <dbReference type="NCBI Taxonomy" id="75320"/>
    <lineage>
        <taxon>Viruses</taxon>
        <taxon>Duplodnaviria</taxon>
        <taxon>Heunggongvirae</taxon>
        <taxon>Uroviricota</taxon>
        <taxon>Caudoviricetes</taxon>
        <taxon>Pantevenvirales</taxon>
        <taxon>Straboviridae</taxon>
        <taxon>Schizotequatrovirus</taxon>
        <taxon>Schizotequatrovirus KVP40</taxon>
    </lineage>
</organism>
<feature type="domain" description="Peptidase S74" evidence="11">
    <location>
        <begin position="994"/>
        <end position="1086"/>
    </location>
</feature>
<dbReference type="GeneID" id="2545984"/>
<evidence type="ECO:0000259" key="11">
    <source>
        <dbReference type="PROSITE" id="PS51688"/>
    </source>
</evidence>
<comment type="similarity">
    <text evidence="8">Belongs to the S16-like long tail fiber protein Gp37 family.</text>
</comment>
<evidence type="ECO:0000256" key="9">
    <source>
        <dbReference type="ARBA" id="ARBA00035669"/>
    </source>
</evidence>
<comment type="function">
    <text evidence="7">The C-terminal chaperone protein mediates homotrimerization and proper folding of the catalytic trimer.</text>
</comment>
<evidence type="ECO:0000256" key="4">
    <source>
        <dbReference type="ARBA" id="ARBA00022732"/>
    </source>
</evidence>
<dbReference type="InterPro" id="IPR030392">
    <property type="entry name" value="S74_ICA"/>
</dbReference>
<dbReference type="CDD" id="cd19958">
    <property type="entry name" value="pyocin_knob"/>
    <property type="match status" value="1"/>
</dbReference>
<evidence type="ECO:0000256" key="7">
    <source>
        <dbReference type="ARBA" id="ARBA00035610"/>
    </source>
</evidence>
<evidence type="ECO:0000256" key="6">
    <source>
        <dbReference type="ARBA" id="ARBA00033188"/>
    </source>
</evidence>
<dbReference type="PROSITE" id="PS51688">
    <property type="entry name" value="ICA"/>
    <property type="match status" value="1"/>
</dbReference>
<keyword evidence="3" id="KW-1230">Viral tail fiber protein</keyword>
<keyword evidence="4" id="KW-1227">Viral tail protein</keyword>
<dbReference type="EMBL" id="AY283928">
    <property type="protein sequence ID" value="AAQ64368.1"/>
    <property type="molecule type" value="Genomic_DNA"/>
</dbReference>
<protein>
    <recommendedName>
        <fullName evidence="10">Long tail fiber protein Gp37</fullName>
    </recommendedName>
    <alternativeName>
        <fullName evidence="6">Receptor-recognizing protein</fullName>
    </alternativeName>
</protein>
<accession>Q6WHK5</accession>
<keyword evidence="2" id="KW-0945">Host-virus interaction</keyword>
<dbReference type="OrthoDB" id="4329at10239"/>
<evidence type="ECO:0000256" key="3">
    <source>
        <dbReference type="ARBA" id="ARBA00022672"/>
    </source>
</evidence>
<dbReference type="SMR" id="Q6WHK5"/>
<evidence type="ECO:0000256" key="10">
    <source>
        <dbReference type="ARBA" id="ARBA00035705"/>
    </source>
</evidence>
<evidence type="ECO:0000256" key="8">
    <source>
        <dbReference type="ARBA" id="ARBA00035637"/>
    </source>
</evidence>
<dbReference type="InterPro" id="IPR005601">
    <property type="entry name" value="Tail_fibre_p36"/>
</dbReference>
<evidence type="ECO:0000256" key="5">
    <source>
        <dbReference type="ARBA" id="ARBA00022804"/>
    </source>
</evidence>
<sequence length="1094" mass="117854">MKLMAELRSTTAIGGNIVWHGGNLRFDPQGETVLYNGYKLYTENDKPDPHTDLTESVVKRAGDVMSGDLQIAKSTAQLHLSSTANTDASLYLTEDNGNHGVRYHYDGDVNQWQIIRRESNSESVVMYGSRSNNNVVINGIGYLNTTQRIFADNYHPNADKWTTARTLTLSGEVTGSVSIDGSSNVTINTVVPNHTTYAEVGLSASNPEYIATGRTLSGVDTTVDWDTLYRGGFYNKLSQGLNRPSGFTGYWYAQTMTYGSTTNATQVAYPYGISGNSGTIALRTRYADVWEDWVYMYHTDYHPEADKWTTARTLTLSGDVSGSVSFDGSSNISLAVTVADDSHTHDGRYYTEAESDARFVNATGDTMTGYLNVPTTQAQSSNVVYGFGGTSGGKIGSMQLSSGDIDDYQRSGFIDVNSSITGKPAEETGWMWGVHTEHNNGNGYAMTLAMGQNSNRLWWKRRESGVSSAWMKIFDDEYHPLADKWTTARTLTLNGDVSGSASIDGSSNVTLSVVVANDSHTHDGRYYTETEADARFAPIAGGGYVQKTGDTMSSSLIITDSAGNTAPASETVKVDKFGLIGNRTAVYLHNSNTAGEVVLGVGGILADNKQFSVKSTSITSTVNITAPTFIGALSGNATTATSATSATQATKWTTARTLTIGKTGKSVNGTANVSWSPQEVTGTNGAGQISFGTNNRVTTAEFISLLSAQGAFSTWYWTCRGSWSYAAQVTVDTGFGVFGTAGSVIEVHGTSTTNCTIKVITPTTASGATTRQEFIYIDNGSSYSPGWRANYNSSYHPLADKWTTARTLTLNGDVSGSASIDGSANVTLSVAVANDSHNHTHSDGSFTVNGTLISTGVSSYDKIRVWSSGSYTIGMASGQSFGWLNDYAMTFTMNNDTDRGFLWRDEGDAATDGAMSLTTGGNLMVKNVIALGGDTTRYMQNSSNEGSWLFRSDNGKTWHFGARNTSWIHNSTDATSGFYYYQSIQSAGNITAYSDARVKTNVERITNPLEKIDRLNGYTYDRTDVECPRQTGVIAQEVLEVLPEAVVESGGDADGHYAVAYGNMVGLLIEGIKEEKRKREALEERIARLEALLS</sequence>
<evidence type="ECO:0000313" key="12">
    <source>
        <dbReference type="EMBL" id="AAQ64368.1"/>
    </source>
</evidence>
<reference evidence="12 13" key="1">
    <citation type="journal article" date="2003" name="J. Bacteriol.">
        <title>Complete genome sequence of the broad-host-range vibriophage KVP40: comparative genomics of a T4-related bacteriophage.</title>
        <authorList>
            <person name="Miller E."/>
            <person name="Heidelberg J."/>
            <person name="Eisen J."/>
            <person name="Nelson W."/>
            <person name="Durkin A."/>
            <person name="Ciecko A."/>
            <person name="Feldblyum T."/>
            <person name="White O."/>
            <person name="Paulsen I."/>
            <person name="Nierman W."/>
            <person name="Lee J."/>
            <person name="Szczypinski B."/>
            <person name="Fraser C."/>
        </authorList>
    </citation>
    <scope>NUCLEOTIDE SEQUENCE</scope>
    <source>
        <strain evidence="13">Isolate Vibrio parahaemolyticus/Japan/Matsuzaki /1991</strain>
    </source>
</reference>
<dbReference type="Pfam" id="PF13884">
    <property type="entry name" value="Peptidase_S74"/>
    <property type="match status" value="1"/>
</dbReference>
<dbReference type="RefSeq" id="NP_899545.1">
    <property type="nucleotide sequence ID" value="NC_005083.2"/>
</dbReference>